<dbReference type="AlphaFoldDB" id="A0A812UF69"/>
<reference evidence="1" key="1">
    <citation type="submission" date="2021-02" db="EMBL/GenBank/DDBJ databases">
        <authorList>
            <person name="Dougan E. K."/>
            <person name="Rhodes N."/>
            <person name="Thang M."/>
            <person name="Chan C."/>
        </authorList>
    </citation>
    <scope>NUCLEOTIDE SEQUENCE</scope>
</reference>
<sequence length="173" mass="20699">MPLAIRVKLMKVVLMPTITSFGRSRQWNQEHLHRLQRVVHRAIHRCFNVRPQWLQQHHVKRRDMAAFVGWEPVEATLGRQCLNWLGHVARMKKEELPKLALCGWWSGYKIKQRPKFRQQQWIQYLLAQIKTSELDWFRLAQDREAWRREVAETYPAPEMTPAKKSKGQPMEAP</sequence>
<evidence type="ECO:0000313" key="1">
    <source>
        <dbReference type="EMBL" id="CAE7564138.1"/>
    </source>
</evidence>
<name>A0A812UF69_9DINO</name>
<comment type="caution">
    <text evidence="1">The sequence shown here is derived from an EMBL/GenBank/DDBJ whole genome shotgun (WGS) entry which is preliminary data.</text>
</comment>
<dbReference type="EMBL" id="CAJNDS010002683">
    <property type="protein sequence ID" value="CAE7564138.1"/>
    <property type="molecule type" value="Genomic_DNA"/>
</dbReference>
<organism evidence="1 2">
    <name type="scientific">Symbiodinium natans</name>
    <dbReference type="NCBI Taxonomy" id="878477"/>
    <lineage>
        <taxon>Eukaryota</taxon>
        <taxon>Sar</taxon>
        <taxon>Alveolata</taxon>
        <taxon>Dinophyceae</taxon>
        <taxon>Suessiales</taxon>
        <taxon>Symbiodiniaceae</taxon>
        <taxon>Symbiodinium</taxon>
    </lineage>
</organism>
<keyword evidence="2" id="KW-1185">Reference proteome</keyword>
<gene>
    <name evidence="1" type="ORF">SNAT2548_LOCUS31909</name>
</gene>
<dbReference type="Proteomes" id="UP000604046">
    <property type="component" value="Unassembled WGS sequence"/>
</dbReference>
<protein>
    <submittedName>
        <fullName evidence="1">Uncharacterized protein</fullName>
    </submittedName>
</protein>
<accession>A0A812UF69</accession>
<evidence type="ECO:0000313" key="2">
    <source>
        <dbReference type="Proteomes" id="UP000604046"/>
    </source>
</evidence>
<proteinExistence type="predicted"/>